<evidence type="ECO:0000313" key="14">
    <source>
        <dbReference type="Proteomes" id="UP000002620"/>
    </source>
</evidence>
<protein>
    <recommendedName>
        <fullName evidence="10">Cysteine desulfurase IscS</fullName>
        <ecNumber evidence="10">2.8.1.7</ecNumber>
    </recommendedName>
</protein>
<evidence type="ECO:0000313" key="13">
    <source>
        <dbReference type="EMBL" id="ACX51576.1"/>
    </source>
</evidence>
<feature type="domain" description="Aminotransferase class V" evidence="12">
    <location>
        <begin position="2"/>
        <end position="364"/>
    </location>
</feature>
<dbReference type="NCBIfam" id="NF002806">
    <property type="entry name" value="PRK02948.1"/>
    <property type="match status" value="1"/>
</dbReference>
<name>C9RBE9_AMMDK</name>
<keyword evidence="14" id="KW-1185">Reference proteome</keyword>
<dbReference type="GO" id="GO:0030170">
    <property type="term" value="F:pyridoxal phosphate binding"/>
    <property type="evidence" value="ECO:0007669"/>
    <property type="project" value="UniProtKB-UniRule"/>
</dbReference>
<evidence type="ECO:0000256" key="10">
    <source>
        <dbReference type="HAMAP-Rule" id="MF_00331"/>
    </source>
</evidence>
<keyword evidence="4 10" id="KW-0808">Transferase</keyword>
<dbReference type="Proteomes" id="UP000002620">
    <property type="component" value="Chromosome"/>
</dbReference>
<dbReference type="GO" id="GO:0005737">
    <property type="term" value="C:cytoplasm"/>
    <property type="evidence" value="ECO:0007669"/>
    <property type="project" value="UniProtKB-SubCell"/>
</dbReference>
<accession>C9RBE9</accession>
<keyword evidence="5 10" id="KW-0479">Metal-binding</keyword>
<dbReference type="UniPathway" id="UPA00266"/>
<feature type="region of interest" description="Disordered" evidence="11">
    <location>
        <begin position="383"/>
        <end position="403"/>
    </location>
</feature>
<dbReference type="PANTHER" id="PTHR11601">
    <property type="entry name" value="CYSTEINE DESULFURYLASE FAMILY MEMBER"/>
    <property type="match status" value="1"/>
</dbReference>
<evidence type="ECO:0000256" key="1">
    <source>
        <dbReference type="ARBA" id="ARBA00001933"/>
    </source>
</evidence>
<dbReference type="PIRSF" id="PIRSF005572">
    <property type="entry name" value="NifS"/>
    <property type="match status" value="1"/>
</dbReference>
<keyword evidence="7 10" id="KW-0408">Iron</keyword>
<dbReference type="EMBL" id="CP001785">
    <property type="protein sequence ID" value="ACX51576.1"/>
    <property type="molecule type" value="Genomic_DNA"/>
</dbReference>
<comment type="similarity">
    <text evidence="2 10">Belongs to the class-V pyridoxal-phosphate-dependent aminotransferase family. NifS/IscS subfamily.</text>
</comment>
<evidence type="ECO:0000256" key="2">
    <source>
        <dbReference type="ARBA" id="ARBA00006490"/>
    </source>
</evidence>
<dbReference type="OrthoDB" id="9808002at2"/>
<comment type="subcellular location">
    <subcellularLocation>
        <location evidence="10">Cytoplasm</location>
    </subcellularLocation>
</comment>
<keyword evidence="10" id="KW-0001">2Fe-2S</keyword>
<evidence type="ECO:0000256" key="9">
    <source>
        <dbReference type="ARBA" id="ARBA00050776"/>
    </source>
</evidence>
<evidence type="ECO:0000256" key="8">
    <source>
        <dbReference type="ARBA" id="ARBA00023014"/>
    </source>
</evidence>
<gene>
    <name evidence="10" type="primary">iscS</name>
    <name evidence="13" type="ordered locus">Adeg_0423</name>
</gene>
<comment type="catalytic activity">
    <reaction evidence="9 10">
        <text>(sulfur carrier)-H + L-cysteine = (sulfur carrier)-SH + L-alanine</text>
        <dbReference type="Rhea" id="RHEA:43892"/>
        <dbReference type="Rhea" id="RHEA-COMP:14737"/>
        <dbReference type="Rhea" id="RHEA-COMP:14739"/>
        <dbReference type="ChEBI" id="CHEBI:29917"/>
        <dbReference type="ChEBI" id="CHEBI:35235"/>
        <dbReference type="ChEBI" id="CHEBI:57972"/>
        <dbReference type="ChEBI" id="CHEBI:64428"/>
        <dbReference type="EC" id="2.8.1.7"/>
    </reaction>
</comment>
<feature type="binding site" description="via persulfide group" evidence="10">
    <location>
        <position position="323"/>
    </location>
    <ligand>
        <name>[2Fe-2S] cluster</name>
        <dbReference type="ChEBI" id="CHEBI:190135"/>
        <note>ligand shared with IscU</note>
    </ligand>
</feature>
<dbReference type="Pfam" id="PF00266">
    <property type="entry name" value="Aminotran_5"/>
    <property type="match status" value="1"/>
</dbReference>
<dbReference type="NCBIfam" id="TIGR03402">
    <property type="entry name" value="FeS_nifS"/>
    <property type="match status" value="1"/>
</dbReference>
<dbReference type="AlphaFoldDB" id="C9RBE9"/>
<dbReference type="InterPro" id="IPR015424">
    <property type="entry name" value="PyrdxlP-dep_Trfase"/>
</dbReference>
<dbReference type="Gene3D" id="3.40.640.10">
    <property type="entry name" value="Type I PLP-dependent aspartate aminotransferase-like (Major domain)"/>
    <property type="match status" value="1"/>
</dbReference>
<dbReference type="GO" id="GO:0044571">
    <property type="term" value="P:[2Fe-2S] cluster assembly"/>
    <property type="evidence" value="ECO:0007669"/>
    <property type="project" value="UniProtKB-UniRule"/>
</dbReference>
<dbReference type="GO" id="GO:0046872">
    <property type="term" value="F:metal ion binding"/>
    <property type="evidence" value="ECO:0007669"/>
    <property type="project" value="UniProtKB-KW"/>
</dbReference>
<dbReference type="EC" id="2.8.1.7" evidence="10"/>
<evidence type="ECO:0000256" key="6">
    <source>
        <dbReference type="ARBA" id="ARBA00022898"/>
    </source>
</evidence>
<reference evidence="13 14" key="1">
    <citation type="submission" date="2009-10" db="EMBL/GenBank/DDBJ databases">
        <title>Complete sequence of chromosome of Ammonifex degensii KC4.</title>
        <authorList>
            <consortium name="US DOE Joint Genome Institute"/>
            <person name="Kerfeld C."/>
            <person name="Goodner B."/>
            <person name="Huber H."/>
            <person name="Stetter K."/>
            <person name="Lucas S."/>
            <person name="Copeland A."/>
            <person name="Lapidus A."/>
            <person name="Glavina del Rio T."/>
            <person name="Dalin E."/>
            <person name="Tice H."/>
            <person name="Bruce D."/>
            <person name="Goodwin L."/>
            <person name="Pitluck S."/>
            <person name="Saunders E."/>
            <person name="Brettin T."/>
            <person name="Detter J.C."/>
            <person name="Han C."/>
            <person name="Larimer F."/>
            <person name="Land M."/>
            <person name="Hauser L."/>
            <person name="Kyrpides N."/>
            <person name="Ovchinnikova G."/>
            <person name="Richardson P."/>
        </authorList>
    </citation>
    <scope>NUCLEOTIDE SEQUENCE [LARGE SCALE GENOMIC DNA]</scope>
    <source>
        <strain evidence="14">DSM 10501 / KC4</strain>
    </source>
</reference>
<dbReference type="HAMAP" id="MF_00331">
    <property type="entry name" value="Cys_desulf_IscS"/>
    <property type="match status" value="1"/>
</dbReference>
<dbReference type="InterPro" id="IPR010240">
    <property type="entry name" value="Cys_deSase_IscS"/>
</dbReference>
<comment type="caution">
    <text evidence="10">Lacks conserved residue(s) required for the propagation of feature annotation.</text>
</comment>
<dbReference type="KEGG" id="adg:Adeg_0423"/>
<sequence>MVYLDYAAAAPVLPEVYEAMLPYFTEHWGNPSSIHELGEKAREALEKARAQVADLIGAAPEEIIFTSCGTEANNFALKGIAWAHENRGKHIIISSIEHFSIMHCAKTLERWGFEVTRLPVDRYGMVNPADVEKALRPDTILVSVMHANNEIGTIQPIAEIGRICRERNVLFHTDAVATAGLIPVNVEELNVDLLTLSANTFYGPKGAAALYIRKGVRIQPLLDGGIQERGLRAGTENVPAIVGMGVAAAIAKKEMNSRIQHLQALRDRLIEELPKRIPDTILLGHPHQRLPNNVSVAIEYVEGESMLLFMDMAGIKISSGSACVSRSLKVSHVMLAMGISAATAQGSLVFTLGIHNTEKDVDQVLEVLPPVVQRLREMSPLYHKAKHAQASKQPSGGGQGVQR</sequence>
<dbReference type="RefSeq" id="WP_015738454.1">
    <property type="nucleotide sequence ID" value="NC_013385.1"/>
</dbReference>
<dbReference type="InterPro" id="IPR017772">
    <property type="entry name" value="Cys_deSase_NifS_bac/arc"/>
</dbReference>
<dbReference type="HOGENOM" id="CLU_003433_0_0_9"/>
<proteinExistence type="inferred from homology"/>
<feature type="binding site" evidence="10">
    <location>
        <position position="235"/>
    </location>
    <ligand>
        <name>pyridoxal 5'-phosphate</name>
        <dbReference type="ChEBI" id="CHEBI:597326"/>
    </ligand>
</feature>
<dbReference type="GO" id="GO:0031071">
    <property type="term" value="F:cysteine desulfurase activity"/>
    <property type="evidence" value="ECO:0007669"/>
    <property type="project" value="UniProtKB-UniRule"/>
</dbReference>
<dbReference type="InterPro" id="IPR015422">
    <property type="entry name" value="PyrdxlP-dep_Trfase_small"/>
</dbReference>
<dbReference type="InterPro" id="IPR000192">
    <property type="entry name" value="Aminotrans_V_dom"/>
</dbReference>
<organism evidence="13 14">
    <name type="scientific">Ammonifex degensii (strain DSM 10501 / KC4)</name>
    <dbReference type="NCBI Taxonomy" id="429009"/>
    <lineage>
        <taxon>Bacteria</taxon>
        <taxon>Bacillati</taxon>
        <taxon>Bacillota</taxon>
        <taxon>Clostridia</taxon>
        <taxon>Thermoanaerobacterales</taxon>
        <taxon>Thermoanaerobacteraceae</taxon>
        <taxon>Ammonifex</taxon>
    </lineage>
</organism>
<dbReference type="InterPro" id="IPR015421">
    <property type="entry name" value="PyrdxlP-dep_Trfase_major"/>
</dbReference>
<feature type="active site" description="Cysteine persulfide intermediate" evidence="10">
    <location>
        <position position="323"/>
    </location>
</feature>
<dbReference type="eggNOG" id="COG1104">
    <property type="taxonomic scope" value="Bacteria"/>
</dbReference>
<evidence type="ECO:0000259" key="12">
    <source>
        <dbReference type="Pfam" id="PF00266"/>
    </source>
</evidence>
<comment type="function">
    <text evidence="10">Master enzyme that delivers sulfur to a number of partners involved in Fe-S cluster assembly, tRNA modification or cofactor biosynthesis. Catalyzes the removal of elemental sulfur atoms from cysteine to produce alanine. Functions as a sulfur delivery protein for Fe-S cluster synthesis onto IscU, an Fe-S scaffold assembly protein, as well as other S acceptor proteins.</text>
</comment>
<feature type="binding site" evidence="10">
    <location>
        <begin position="69"/>
        <end position="70"/>
    </location>
    <ligand>
        <name>pyridoxal 5'-phosphate</name>
        <dbReference type="ChEBI" id="CHEBI:597326"/>
    </ligand>
</feature>
<dbReference type="Gene3D" id="3.90.1150.10">
    <property type="entry name" value="Aspartate Aminotransferase, domain 1"/>
    <property type="match status" value="1"/>
</dbReference>
<comment type="subunit">
    <text evidence="10">Homodimer. Forms a heterotetramer with IscU, interacts with other sulfur acceptors.</text>
</comment>
<keyword evidence="3 10" id="KW-0963">Cytoplasm</keyword>
<dbReference type="InterPro" id="IPR016454">
    <property type="entry name" value="Cysteine_dSase"/>
</dbReference>
<dbReference type="FunFam" id="3.40.640.10:FF:000084">
    <property type="entry name" value="IscS-like cysteine desulfurase"/>
    <property type="match status" value="1"/>
</dbReference>
<evidence type="ECO:0000256" key="5">
    <source>
        <dbReference type="ARBA" id="ARBA00022723"/>
    </source>
</evidence>
<feature type="binding site" evidence="10">
    <location>
        <position position="149"/>
    </location>
    <ligand>
        <name>pyridoxal 5'-phosphate</name>
        <dbReference type="ChEBI" id="CHEBI:597326"/>
    </ligand>
</feature>
<dbReference type="GO" id="GO:0006520">
    <property type="term" value="P:amino acid metabolic process"/>
    <property type="evidence" value="ECO:0007669"/>
    <property type="project" value="InterPro"/>
</dbReference>
<dbReference type="GO" id="GO:0051537">
    <property type="term" value="F:2 iron, 2 sulfur cluster binding"/>
    <property type="evidence" value="ECO:0007669"/>
    <property type="project" value="UniProtKB-UniRule"/>
</dbReference>
<keyword evidence="6 10" id="KW-0663">Pyridoxal phosphate</keyword>
<evidence type="ECO:0000256" key="4">
    <source>
        <dbReference type="ARBA" id="ARBA00022679"/>
    </source>
</evidence>
<comment type="pathway">
    <text evidence="10">Cofactor biosynthesis; iron-sulfur cluster biosynthesis.</text>
</comment>
<dbReference type="STRING" id="429009.Adeg_0423"/>
<keyword evidence="8 10" id="KW-0411">Iron-sulfur</keyword>
<evidence type="ECO:0000256" key="7">
    <source>
        <dbReference type="ARBA" id="ARBA00023004"/>
    </source>
</evidence>
<evidence type="ECO:0000256" key="3">
    <source>
        <dbReference type="ARBA" id="ARBA00022490"/>
    </source>
</evidence>
<evidence type="ECO:0000256" key="11">
    <source>
        <dbReference type="SAM" id="MobiDB-lite"/>
    </source>
</evidence>
<comment type="cofactor">
    <cofactor evidence="1 10">
        <name>pyridoxal 5'-phosphate</name>
        <dbReference type="ChEBI" id="CHEBI:597326"/>
    </cofactor>
</comment>
<dbReference type="SUPFAM" id="SSF53383">
    <property type="entry name" value="PLP-dependent transferases"/>
    <property type="match status" value="1"/>
</dbReference>
<dbReference type="PANTHER" id="PTHR11601:SF34">
    <property type="entry name" value="CYSTEINE DESULFURASE"/>
    <property type="match status" value="1"/>
</dbReference>